<accession>A0A561P776</accession>
<evidence type="ECO:0000313" key="2">
    <source>
        <dbReference type="Proteomes" id="UP000320811"/>
    </source>
</evidence>
<evidence type="ECO:0000313" key="1">
    <source>
        <dbReference type="EMBL" id="TWF33938.1"/>
    </source>
</evidence>
<protein>
    <submittedName>
        <fullName evidence="1">Uncharacterized protein</fullName>
    </submittedName>
</protein>
<dbReference type="Proteomes" id="UP000320811">
    <property type="component" value="Unassembled WGS sequence"/>
</dbReference>
<keyword evidence="2" id="KW-1185">Reference proteome</keyword>
<reference evidence="1 2" key="1">
    <citation type="submission" date="2019-06" db="EMBL/GenBank/DDBJ databases">
        <title>Sorghum-associated microbial communities from plants grown in Nebraska, USA.</title>
        <authorList>
            <person name="Schachtman D."/>
        </authorList>
    </citation>
    <scope>NUCLEOTIDE SEQUENCE [LARGE SCALE GENOMIC DNA]</scope>
    <source>
        <strain evidence="1 2">1209</strain>
    </source>
</reference>
<gene>
    <name evidence="1" type="ORF">FHW36_111129</name>
</gene>
<name>A0A561P776_9BACT</name>
<sequence>MTYLSFFGVIFFLSWLLITAKKLDTQRRQNVSLNDSIRYVNGANRYYLDLMEFKMKYSNSLVNKDEIKAYDISRDTAKSIPINIHSLITRSRQSLFLRYTEIGCNECSSLTIKKLKQLSQDHPELPIYVLTDFTNYDAYLQWRKLAEVNFPVFYVKKGEITFDEGCNEYSYLFLTDNREIAYDFFIPNSQMSGLLDYYLNNIYKQPAEHGFKN</sequence>
<dbReference type="EMBL" id="VIWO01000011">
    <property type="protein sequence ID" value="TWF33938.1"/>
    <property type="molecule type" value="Genomic_DNA"/>
</dbReference>
<dbReference type="AlphaFoldDB" id="A0A561P776"/>
<organism evidence="1 2">
    <name type="scientific">Chitinophaga polysaccharea</name>
    <dbReference type="NCBI Taxonomy" id="1293035"/>
    <lineage>
        <taxon>Bacteria</taxon>
        <taxon>Pseudomonadati</taxon>
        <taxon>Bacteroidota</taxon>
        <taxon>Chitinophagia</taxon>
        <taxon>Chitinophagales</taxon>
        <taxon>Chitinophagaceae</taxon>
        <taxon>Chitinophaga</taxon>
    </lineage>
</organism>
<proteinExistence type="predicted"/>
<comment type="caution">
    <text evidence="1">The sequence shown here is derived from an EMBL/GenBank/DDBJ whole genome shotgun (WGS) entry which is preliminary data.</text>
</comment>